<evidence type="ECO:0008006" key="4">
    <source>
        <dbReference type="Google" id="ProtNLM"/>
    </source>
</evidence>
<name>A0A9W6J9K8_9HYPH</name>
<dbReference type="Proteomes" id="UP001143370">
    <property type="component" value="Unassembled WGS sequence"/>
</dbReference>
<accession>A0A9W6J9K8</accession>
<proteinExistence type="predicted"/>
<comment type="caution">
    <text evidence="2">The sequence shown here is derived from an EMBL/GenBank/DDBJ whole genome shotgun (WGS) entry which is preliminary data.</text>
</comment>
<reference evidence="2" key="1">
    <citation type="journal article" date="2014" name="Int. J. Syst. Evol. Microbiol.">
        <title>Complete genome sequence of Corynebacterium casei LMG S-19264T (=DSM 44701T), isolated from a smear-ripened cheese.</title>
        <authorList>
            <consortium name="US DOE Joint Genome Institute (JGI-PGF)"/>
            <person name="Walter F."/>
            <person name="Albersmeier A."/>
            <person name="Kalinowski J."/>
            <person name="Ruckert C."/>
        </authorList>
    </citation>
    <scope>NUCLEOTIDE SEQUENCE</scope>
    <source>
        <strain evidence="2">VKM B-2484</strain>
    </source>
</reference>
<keyword evidence="3" id="KW-1185">Reference proteome</keyword>
<gene>
    <name evidence="2" type="ORF">GCM10017643_16880</name>
</gene>
<evidence type="ECO:0000313" key="3">
    <source>
        <dbReference type="Proteomes" id="UP001143370"/>
    </source>
</evidence>
<dbReference type="RefSeq" id="WP_213372894.1">
    <property type="nucleotide sequence ID" value="NZ_BSFJ01000005.1"/>
</dbReference>
<evidence type="ECO:0000313" key="2">
    <source>
        <dbReference type="EMBL" id="GLK71573.1"/>
    </source>
</evidence>
<dbReference type="EMBL" id="BSFJ01000005">
    <property type="protein sequence ID" value="GLK71573.1"/>
    <property type="molecule type" value="Genomic_DNA"/>
</dbReference>
<dbReference type="AlphaFoldDB" id="A0A9W6J9K8"/>
<evidence type="ECO:0000256" key="1">
    <source>
        <dbReference type="SAM" id="MobiDB-lite"/>
    </source>
</evidence>
<protein>
    <recommendedName>
        <fullName evidence="4">Ribbon-helix-helix protein CopG domain-containing protein</fullName>
    </recommendedName>
</protein>
<sequence length="62" mass="7066">MSNSTDDIAKSRKRPSQTGEPVLVRLQPDLVAKLDAWRADQRPIPSRPEALRMILKEWLAGR</sequence>
<reference evidence="2" key="2">
    <citation type="submission" date="2023-01" db="EMBL/GenBank/DDBJ databases">
        <authorList>
            <person name="Sun Q."/>
            <person name="Evtushenko L."/>
        </authorList>
    </citation>
    <scope>NUCLEOTIDE SEQUENCE</scope>
    <source>
        <strain evidence="2">VKM B-2484</strain>
    </source>
</reference>
<feature type="region of interest" description="Disordered" evidence="1">
    <location>
        <begin position="1"/>
        <end position="23"/>
    </location>
</feature>
<organism evidence="2 3">
    <name type="scientific">Ancylobacter dichloromethanicus</name>
    <dbReference type="NCBI Taxonomy" id="518825"/>
    <lineage>
        <taxon>Bacteria</taxon>
        <taxon>Pseudomonadati</taxon>
        <taxon>Pseudomonadota</taxon>
        <taxon>Alphaproteobacteria</taxon>
        <taxon>Hyphomicrobiales</taxon>
        <taxon>Xanthobacteraceae</taxon>
        <taxon>Ancylobacter</taxon>
    </lineage>
</organism>